<dbReference type="EC" id="2.1.1.164" evidence="2"/>
<dbReference type="AlphaFoldDB" id="A0A6N2UKV9"/>
<proteinExistence type="predicted"/>
<dbReference type="SUPFAM" id="SSF53335">
    <property type="entry name" value="S-adenosyl-L-methionine-dependent methyltransferases"/>
    <property type="match status" value="1"/>
</dbReference>
<dbReference type="GO" id="GO:0032259">
    <property type="term" value="P:methylation"/>
    <property type="evidence" value="ECO:0007669"/>
    <property type="project" value="UniProtKB-KW"/>
</dbReference>
<dbReference type="EMBL" id="CACRSY010000014">
    <property type="protein sequence ID" value="VYT17482.1"/>
    <property type="molecule type" value="Genomic_DNA"/>
</dbReference>
<name>A0A6N2UKV9_BLAHA</name>
<sequence>MKNTRVEAPAFWNRRSEVFDKQVLSVYENAYRKTVKRSATFLKEEDRVFEIGCGTGAATIPLSKYVKEITATDISKDMLQKAREKAEKLSKNNITFSMGELTEMEIELESYDVVTAYNVLLYMKNQDEVLKKIYEILKPGGIFLSATDCLGRNLSKDSVKKFWKSKLHLMPYVAFDTPISLMRKIQKNGFEVLEIVNLHKNPPNIFIAAKKK</sequence>
<feature type="domain" description="Methyltransferase" evidence="1">
    <location>
        <begin position="43"/>
        <end position="157"/>
    </location>
</feature>
<organism evidence="2">
    <name type="scientific">Blautia hansenii</name>
    <name type="common">Ruminococcus hansenii</name>
    <dbReference type="NCBI Taxonomy" id="1322"/>
    <lineage>
        <taxon>Bacteria</taxon>
        <taxon>Bacillati</taxon>
        <taxon>Bacillota</taxon>
        <taxon>Clostridia</taxon>
        <taxon>Lachnospirales</taxon>
        <taxon>Lachnospiraceae</taxon>
        <taxon>Blautia</taxon>
    </lineage>
</organism>
<protein>
    <submittedName>
        <fullName evidence="2">Demethylrebeccamycin-D-glucose O-methyltransferase</fullName>
        <ecNumber evidence="2">2.1.1.164</ecNumber>
    </submittedName>
</protein>
<accession>A0A6N2UKV9</accession>
<reference evidence="2" key="1">
    <citation type="submission" date="2019-11" db="EMBL/GenBank/DDBJ databases">
        <authorList>
            <person name="Feng L."/>
        </authorList>
    </citation>
    <scope>NUCLEOTIDE SEQUENCE</scope>
    <source>
        <strain evidence="2">BhanseniiLFYP23</strain>
    </source>
</reference>
<evidence type="ECO:0000259" key="1">
    <source>
        <dbReference type="Pfam" id="PF13847"/>
    </source>
</evidence>
<dbReference type="GO" id="GO:0102082">
    <property type="term" value="F:demethylrebeccamycin--D-glucose O-methyltransferase activity"/>
    <property type="evidence" value="ECO:0007669"/>
    <property type="project" value="UniProtKB-EC"/>
</dbReference>
<dbReference type="InterPro" id="IPR029063">
    <property type="entry name" value="SAM-dependent_MTases_sf"/>
</dbReference>
<dbReference type="CDD" id="cd02440">
    <property type="entry name" value="AdoMet_MTases"/>
    <property type="match status" value="1"/>
</dbReference>
<evidence type="ECO:0000313" key="2">
    <source>
        <dbReference type="EMBL" id="VYT17482.1"/>
    </source>
</evidence>
<dbReference type="InterPro" id="IPR025714">
    <property type="entry name" value="Methyltranfer_dom"/>
</dbReference>
<dbReference type="RefSeq" id="WP_022239989.1">
    <property type="nucleotide sequence ID" value="NZ_CACRSY010000014.1"/>
</dbReference>
<dbReference type="Pfam" id="PF13847">
    <property type="entry name" value="Methyltransf_31"/>
    <property type="match status" value="1"/>
</dbReference>
<dbReference type="PANTHER" id="PTHR43861">
    <property type="entry name" value="TRANS-ACONITATE 2-METHYLTRANSFERASE-RELATED"/>
    <property type="match status" value="1"/>
</dbReference>
<keyword evidence="2" id="KW-0489">Methyltransferase</keyword>
<dbReference type="Gene3D" id="3.40.50.150">
    <property type="entry name" value="Vaccinia Virus protein VP39"/>
    <property type="match status" value="1"/>
</dbReference>
<gene>
    <name evidence="2" type="primary">rebM</name>
    <name evidence="2" type="ORF">BHLFYP23_00460</name>
</gene>
<keyword evidence="2" id="KW-0808">Transferase</keyword>